<dbReference type="NCBIfam" id="NF004309">
    <property type="entry name" value="PRK05704.1"/>
    <property type="match status" value="1"/>
</dbReference>
<dbReference type="GO" id="GO:0004149">
    <property type="term" value="F:dihydrolipoyllysine-residue succinyltransferase activity"/>
    <property type="evidence" value="ECO:0007669"/>
    <property type="project" value="UniProtKB-EC"/>
</dbReference>
<name>A0A7I4YU24_HAECO</name>
<evidence type="ECO:0000313" key="18">
    <source>
        <dbReference type="Proteomes" id="UP000025227"/>
    </source>
</evidence>
<dbReference type="InterPro" id="IPR000089">
    <property type="entry name" value="Biotin_lipoyl"/>
</dbReference>
<dbReference type="InterPro" id="IPR050537">
    <property type="entry name" value="2-oxoacid_dehydrogenase"/>
</dbReference>
<evidence type="ECO:0000256" key="16">
    <source>
        <dbReference type="SAM" id="MobiDB-lite"/>
    </source>
</evidence>
<feature type="region of interest" description="Disordered" evidence="16">
    <location>
        <begin position="142"/>
        <end position="215"/>
    </location>
</feature>
<dbReference type="Gene3D" id="3.30.559.10">
    <property type="entry name" value="Chloramphenicol acetyltransferase-like domain"/>
    <property type="match status" value="1"/>
</dbReference>
<dbReference type="SMR" id="A0A7I4YU24"/>
<dbReference type="CDD" id="cd06849">
    <property type="entry name" value="lipoyl_domain"/>
    <property type="match status" value="1"/>
</dbReference>
<dbReference type="InterPro" id="IPR023213">
    <property type="entry name" value="CAT-like_dom_sf"/>
</dbReference>
<feature type="domain" description="Lipoyl-binding" evidence="17">
    <location>
        <begin position="67"/>
        <end position="141"/>
    </location>
</feature>
<dbReference type="EC" id="2.3.1.61" evidence="5"/>
<keyword evidence="10" id="KW-0809">Transit peptide</keyword>
<dbReference type="GO" id="GO:0005739">
    <property type="term" value="C:mitochondrion"/>
    <property type="evidence" value="ECO:0007669"/>
    <property type="project" value="UniProtKB-SubCell"/>
</dbReference>
<comment type="subcellular location">
    <subcellularLocation>
        <location evidence="2">Mitochondrion</location>
    </subcellularLocation>
</comment>
<keyword evidence="12" id="KW-0012">Acyltransferase</keyword>
<dbReference type="InterPro" id="IPR001078">
    <property type="entry name" value="2-oxoacid_DH_actylTfrase"/>
</dbReference>
<dbReference type="PROSITE" id="PS00189">
    <property type="entry name" value="LIPOYL"/>
    <property type="match status" value="1"/>
</dbReference>
<keyword evidence="18" id="KW-1185">Reference proteome</keyword>
<comment type="cofactor">
    <cofactor evidence="1">
        <name>(R)-lipoate</name>
        <dbReference type="ChEBI" id="CHEBI:83088"/>
    </cofactor>
</comment>
<evidence type="ECO:0000256" key="8">
    <source>
        <dbReference type="ARBA" id="ARBA00022679"/>
    </source>
</evidence>
<dbReference type="SUPFAM" id="SSF52777">
    <property type="entry name" value="CoA-dependent acyltransferases"/>
    <property type="match status" value="1"/>
</dbReference>
<dbReference type="WBParaSite" id="HCON_00140620-00001">
    <property type="protein sequence ID" value="HCON_00140620-00001"/>
    <property type="gene ID" value="HCON_00140620"/>
</dbReference>
<evidence type="ECO:0000256" key="9">
    <source>
        <dbReference type="ARBA" id="ARBA00022823"/>
    </source>
</evidence>
<evidence type="ECO:0000256" key="2">
    <source>
        <dbReference type="ARBA" id="ARBA00004173"/>
    </source>
</evidence>
<evidence type="ECO:0000256" key="5">
    <source>
        <dbReference type="ARBA" id="ARBA00012945"/>
    </source>
</evidence>
<dbReference type="GO" id="GO:0006099">
    <property type="term" value="P:tricarboxylic acid cycle"/>
    <property type="evidence" value="ECO:0007669"/>
    <property type="project" value="UniProtKB-KW"/>
</dbReference>
<dbReference type="AlphaFoldDB" id="A0A7I4YU24"/>
<keyword evidence="8" id="KW-0808">Transferase</keyword>
<dbReference type="OrthoDB" id="5391403at2759"/>
<evidence type="ECO:0000256" key="13">
    <source>
        <dbReference type="ARBA" id="ARBA00031331"/>
    </source>
</evidence>
<dbReference type="FunFam" id="3.30.559.10:FF:000006">
    <property type="entry name" value="Dihydrolipoyllysine-residue succinyltransferase component of 2-oxoglutarate dehydrogenase complex, mitochondrial"/>
    <property type="match status" value="1"/>
</dbReference>
<organism evidence="18 19">
    <name type="scientific">Haemonchus contortus</name>
    <name type="common">Barber pole worm</name>
    <dbReference type="NCBI Taxonomy" id="6289"/>
    <lineage>
        <taxon>Eukaryota</taxon>
        <taxon>Metazoa</taxon>
        <taxon>Ecdysozoa</taxon>
        <taxon>Nematoda</taxon>
        <taxon>Chromadorea</taxon>
        <taxon>Rhabditida</taxon>
        <taxon>Rhabditina</taxon>
        <taxon>Rhabditomorpha</taxon>
        <taxon>Strongyloidea</taxon>
        <taxon>Trichostrongylidae</taxon>
        <taxon>Haemonchus</taxon>
    </lineage>
</organism>
<dbReference type="NCBIfam" id="TIGR01347">
    <property type="entry name" value="sucB"/>
    <property type="match status" value="1"/>
</dbReference>
<evidence type="ECO:0000256" key="11">
    <source>
        <dbReference type="ARBA" id="ARBA00023128"/>
    </source>
</evidence>
<feature type="compositionally biased region" description="Pro residues" evidence="16">
    <location>
        <begin position="162"/>
        <end position="191"/>
    </location>
</feature>
<dbReference type="Pfam" id="PF00198">
    <property type="entry name" value="2-oxoacid_dh"/>
    <property type="match status" value="1"/>
</dbReference>
<dbReference type="SUPFAM" id="SSF51230">
    <property type="entry name" value="Single hybrid motif"/>
    <property type="match status" value="1"/>
</dbReference>
<accession>A0A7I4YU24</accession>
<dbReference type="GO" id="GO:0033512">
    <property type="term" value="P:L-lysine catabolic process to acetyl-CoA via saccharopine"/>
    <property type="evidence" value="ECO:0007669"/>
    <property type="project" value="UniProtKB-UniPathway"/>
</dbReference>
<evidence type="ECO:0000256" key="15">
    <source>
        <dbReference type="ARBA" id="ARBA00046046"/>
    </source>
</evidence>
<evidence type="ECO:0000259" key="17">
    <source>
        <dbReference type="PROSITE" id="PS50968"/>
    </source>
</evidence>
<evidence type="ECO:0000256" key="7">
    <source>
        <dbReference type="ARBA" id="ARBA00022532"/>
    </source>
</evidence>
<dbReference type="Proteomes" id="UP000025227">
    <property type="component" value="Unplaced"/>
</dbReference>
<keyword evidence="11" id="KW-0496">Mitochondrion</keyword>
<evidence type="ECO:0000256" key="1">
    <source>
        <dbReference type="ARBA" id="ARBA00001938"/>
    </source>
</evidence>
<evidence type="ECO:0000256" key="4">
    <source>
        <dbReference type="ARBA" id="ARBA00007317"/>
    </source>
</evidence>
<evidence type="ECO:0000256" key="14">
    <source>
        <dbReference type="ARBA" id="ARBA00032406"/>
    </source>
</evidence>
<dbReference type="PANTHER" id="PTHR43416">
    <property type="entry name" value="DIHYDROLIPOYLLYSINE-RESIDUE SUCCINYLTRANSFERASE COMPONENT OF 2-OXOGLUTARATE DEHYDROGENASE COMPLEX, MITOCHONDRIAL-RELATED"/>
    <property type="match status" value="1"/>
</dbReference>
<protein>
    <recommendedName>
        <fullName evidence="6">Dihydrolipoyllysine-residue succinyltransferase component of 2-oxoglutarate dehydrogenase complex, mitochondrial</fullName>
        <ecNumber evidence="5">2.3.1.61</ecNumber>
    </recommendedName>
    <alternativeName>
        <fullName evidence="14">2-oxoglutarate dehydrogenase complex component E2</fullName>
    </alternativeName>
    <alternativeName>
        <fullName evidence="13">E2K</fullName>
    </alternativeName>
</protein>
<dbReference type="PANTHER" id="PTHR43416:SF5">
    <property type="entry name" value="DIHYDROLIPOYLLYSINE-RESIDUE SUCCINYLTRANSFERASE COMPONENT OF 2-OXOGLUTARATE DEHYDROGENASE COMPLEX, MITOCHONDRIAL"/>
    <property type="match status" value="1"/>
</dbReference>
<evidence type="ECO:0000256" key="10">
    <source>
        <dbReference type="ARBA" id="ARBA00022946"/>
    </source>
</evidence>
<evidence type="ECO:0000313" key="19">
    <source>
        <dbReference type="WBParaSite" id="HCON_00140620-00001"/>
    </source>
</evidence>
<comment type="function">
    <text evidence="15">Dihydrolipoamide succinyltransferase (E2) component of the 2-oxoglutarate dehydrogenase complex. The 2-oxoglutarate dehydrogenase complex catalyzes the overall conversion of 2-oxoglutarate to succinyl-CoA and CO(2). The 2-oxoglutarate dehydrogenase complex is mainly active in the mitochondrion. A fraction of the 2-oxoglutarate dehydrogenase complex also localizes in the nucleus and is required for lysine succinylation of histones: associates with KAT2A on chromatin and provides succinyl-CoA to histone succinyltransferase KAT2A.</text>
</comment>
<dbReference type="InterPro" id="IPR006255">
    <property type="entry name" value="SucB"/>
</dbReference>
<proteinExistence type="inferred from homology"/>
<comment type="pathway">
    <text evidence="3">Amino-acid degradation; L-lysine degradation via saccharopine pathway; glutaryl-CoA from L-lysine: step 6/6.</text>
</comment>
<dbReference type="Gene3D" id="2.40.50.100">
    <property type="match status" value="1"/>
</dbReference>
<evidence type="ECO:0000256" key="3">
    <source>
        <dbReference type="ARBA" id="ARBA00005145"/>
    </source>
</evidence>
<dbReference type="InterPro" id="IPR011053">
    <property type="entry name" value="Single_hybrid_motif"/>
</dbReference>
<evidence type="ECO:0000256" key="6">
    <source>
        <dbReference type="ARBA" id="ARBA00020294"/>
    </source>
</evidence>
<sequence>MIGRRMPALQRYAVNIARQRFSTSLSPCRAILASQTLPMTRASVANIAQTTFLPIRAIHASGVRRDVIVVEGPAFAESISEGDIRWIKQKGDFVNEDELVAEIETDKTSVEVPAPQSGTIVELLVEDGAKVTAKQKLYKLEPGTAGASAPAKEAPKAEEPKPAPPPAQAPPPPKPAQEAAAPPPPPPPPSPSVAGDIPKTMPPVSRPPSAPMSSVPVASIPVQRVTVPAGLSKDMAITGAREEVRVKMNRMRQRIATRLKDAQNTYAMLTTFNEIDMSNVIEMRAKYQKEFMKKHGIKLGLMSPFVRAAAYALTENPIVNAVIDENEIVYRHFVDMSIAVATPRGLVVPVLRNVETMNYAQIEKELASLGEKARDNKLAVEDMEGGTFTISNGGVFGSVFGTPIINPPQSAILGMHGIFDKPVAVDGKVEIRPIMKVALTYDHRLIDGREAVTFLRKIKSSVEDPRTILMNI</sequence>
<keyword evidence="7" id="KW-0816">Tricarboxylic acid cycle</keyword>
<dbReference type="OMA" id="NMPQTAV"/>
<reference evidence="19" key="1">
    <citation type="submission" date="2020-12" db="UniProtKB">
        <authorList>
            <consortium name="WormBaseParasite"/>
        </authorList>
    </citation>
    <scope>IDENTIFICATION</scope>
    <source>
        <strain evidence="19">MHco3</strain>
    </source>
</reference>
<dbReference type="UniPathway" id="UPA00868">
    <property type="reaction ID" value="UER00840"/>
</dbReference>
<feature type="compositionally biased region" description="Pro residues" evidence="16">
    <location>
        <begin position="200"/>
        <end position="210"/>
    </location>
</feature>
<dbReference type="GO" id="GO:0045252">
    <property type="term" value="C:oxoglutarate dehydrogenase complex"/>
    <property type="evidence" value="ECO:0007669"/>
    <property type="project" value="InterPro"/>
</dbReference>
<keyword evidence="9" id="KW-0450">Lipoyl</keyword>
<dbReference type="PROSITE" id="PS50968">
    <property type="entry name" value="BIOTINYL_LIPOYL"/>
    <property type="match status" value="1"/>
</dbReference>
<evidence type="ECO:0000256" key="12">
    <source>
        <dbReference type="ARBA" id="ARBA00023315"/>
    </source>
</evidence>
<dbReference type="InterPro" id="IPR003016">
    <property type="entry name" value="2-oxoA_DH_lipoyl-BS"/>
</dbReference>
<dbReference type="Pfam" id="PF00364">
    <property type="entry name" value="Biotin_lipoyl"/>
    <property type="match status" value="1"/>
</dbReference>
<comment type="similarity">
    <text evidence="4">Belongs to the 2-oxoacid dehydrogenase family.</text>
</comment>